<evidence type="ECO:0000256" key="14">
    <source>
        <dbReference type="ARBA" id="ARBA00048170"/>
    </source>
</evidence>
<proteinExistence type="inferred from homology"/>
<evidence type="ECO:0000256" key="5">
    <source>
        <dbReference type="ARBA" id="ARBA00040276"/>
    </source>
</evidence>
<dbReference type="EC" id="1.1.1.232" evidence="4"/>
<evidence type="ECO:0000256" key="7">
    <source>
        <dbReference type="ARBA" id="ARBA00042026"/>
    </source>
</evidence>
<comment type="function">
    <text evidence="8">Catalyzes the NAD-dependent dehydrogenation (oxidation) of a broad array of hydroxylated polyunsaturated fatty acids (mainly eicosanoids and docosanoids, including prostaglandins, lipoxins and resolvins), yielding their corresponding keto (oxo) metabolites. Decreases the levels of the pro-proliferative prostaglandins such as prostaglandin E2 (whose activity is increased in cancer because of an increase in the expression of cyclooxygenase 2) and generates oxo-fatty acid products that can profoundly influence cell function by abrogating pro-inflammatory cytokine expression. Converts resolvins E1, D1 and D2 to their oxo products, which represents a mode of resolvin inactivation. Resolvin E1 plays important roles during the resolution phase of acute inflammation, while resolvins D1 and D2 have a unique role in obesity-induced adipose inflammation.</text>
</comment>
<evidence type="ECO:0000256" key="12">
    <source>
        <dbReference type="ARBA" id="ARBA00048140"/>
    </source>
</evidence>
<evidence type="ECO:0000256" key="4">
    <source>
        <dbReference type="ARBA" id="ARBA00039060"/>
    </source>
</evidence>
<reference evidence="23" key="1">
    <citation type="submission" date="2025-08" db="UniProtKB">
        <authorList>
            <consortium name="RefSeq"/>
        </authorList>
    </citation>
    <scope>IDENTIFICATION</scope>
    <source>
        <tissue evidence="23">Testes</tissue>
    </source>
</reference>
<protein>
    <recommendedName>
        <fullName evidence="5">15-hydroxyprostaglandin dehydrogenase [NAD(+)]</fullName>
        <ecNumber evidence="3">1.1.1.141</ecNumber>
        <ecNumber evidence="4">1.1.1.232</ecNumber>
    </recommendedName>
    <alternativeName>
        <fullName evidence="7">Eicosanoid/docosanoid dehydrogenase [NAD(+)]</fullName>
    </alternativeName>
    <alternativeName>
        <fullName evidence="6">Prostaglandin dehydrogenase 1</fullName>
    </alternativeName>
</protein>
<evidence type="ECO:0000313" key="22">
    <source>
        <dbReference type="Proteomes" id="UP000694865"/>
    </source>
</evidence>
<keyword evidence="2" id="KW-0560">Oxidoreductase</keyword>
<evidence type="ECO:0000313" key="23">
    <source>
        <dbReference type="RefSeq" id="XP_006815118.1"/>
    </source>
</evidence>
<evidence type="ECO:0000256" key="17">
    <source>
        <dbReference type="ARBA" id="ARBA00048611"/>
    </source>
</evidence>
<dbReference type="SUPFAM" id="SSF51735">
    <property type="entry name" value="NAD(P)-binding Rossmann-fold domains"/>
    <property type="match status" value="1"/>
</dbReference>
<comment type="catalytic activity">
    <reaction evidence="10">
        <text>resolvin D1 + NAD(+) = 8-oxoresolvin D1 + NADH + H(+)</text>
        <dbReference type="Rhea" id="RHEA:50124"/>
        <dbReference type="ChEBI" id="CHEBI:15378"/>
        <dbReference type="ChEBI" id="CHEBI:57540"/>
        <dbReference type="ChEBI" id="CHEBI:57945"/>
        <dbReference type="ChEBI" id="CHEBI:132079"/>
        <dbReference type="ChEBI" id="CHEBI:132080"/>
    </reaction>
    <physiologicalReaction direction="left-to-right" evidence="10">
        <dbReference type="Rhea" id="RHEA:50125"/>
    </physiologicalReaction>
</comment>
<evidence type="ECO:0000256" key="11">
    <source>
        <dbReference type="ARBA" id="ARBA00048008"/>
    </source>
</evidence>
<dbReference type="PRINTS" id="PR00081">
    <property type="entry name" value="GDHRDH"/>
</dbReference>
<dbReference type="Gene3D" id="3.40.50.720">
    <property type="entry name" value="NAD(P)-binding Rossmann-like Domain"/>
    <property type="match status" value="1"/>
</dbReference>
<dbReference type="GeneID" id="102802472"/>
<dbReference type="EC" id="1.1.1.141" evidence="3"/>
<comment type="catalytic activity">
    <reaction evidence="13">
        <text>(11R)-hydroxy-(5Z,8Z,12E,14Z)-eicosatetraenoate + NAD(+) = 11-oxo-(5Z,8Z,12E,14Z)-eicosatetraenoate + NADH + H(+)</text>
        <dbReference type="Rhea" id="RHEA:48640"/>
        <dbReference type="ChEBI" id="CHEBI:15378"/>
        <dbReference type="ChEBI" id="CHEBI:57540"/>
        <dbReference type="ChEBI" id="CHEBI:57945"/>
        <dbReference type="ChEBI" id="CHEBI:78836"/>
        <dbReference type="ChEBI" id="CHEBI:90697"/>
    </reaction>
    <physiologicalReaction direction="left-to-right" evidence="13">
        <dbReference type="Rhea" id="RHEA:48641"/>
    </physiologicalReaction>
</comment>
<evidence type="ECO:0000256" key="16">
    <source>
        <dbReference type="ARBA" id="ARBA00048535"/>
    </source>
</evidence>
<evidence type="ECO:0000256" key="2">
    <source>
        <dbReference type="ARBA" id="ARBA00023002"/>
    </source>
</evidence>
<dbReference type="InterPro" id="IPR002347">
    <property type="entry name" value="SDR_fam"/>
</dbReference>
<evidence type="ECO:0000256" key="1">
    <source>
        <dbReference type="ARBA" id="ARBA00006484"/>
    </source>
</evidence>
<comment type="catalytic activity">
    <reaction evidence="15">
        <text>resolvin D2 + NAD(+) = 7-oxoresolvin D2 + NADH + H(+)</text>
        <dbReference type="Rhea" id="RHEA:53584"/>
        <dbReference type="ChEBI" id="CHEBI:15378"/>
        <dbReference type="ChEBI" id="CHEBI:57540"/>
        <dbReference type="ChEBI" id="CHEBI:57945"/>
        <dbReference type="ChEBI" id="CHEBI:133367"/>
        <dbReference type="ChEBI" id="CHEBI:137497"/>
    </reaction>
    <physiologicalReaction direction="left-to-right" evidence="15">
        <dbReference type="Rhea" id="RHEA:53585"/>
    </physiologicalReaction>
</comment>
<comment type="catalytic activity">
    <reaction evidence="20">
        <text>(15S)-hydroxy-(5Z,8Z,11Z,13E)-eicosatetraenoate + NAD(+) = 15-oxo-(5Z,8Z,11Z,13E)-eicosatetraenoate + NADH + H(+)</text>
        <dbReference type="Rhea" id="RHEA:23260"/>
        <dbReference type="ChEBI" id="CHEBI:15378"/>
        <dbReference type="ChEBI" id="CHEBI:57409"/>
        <dbReference type="ChEBI" id="CHEBI:57410"/>
        <dbReference type="ChEBI" id="CHEBI:57540"/>
        <dbReference type="ChEBI" id="CHEBI:57945"/>
        <dbReference type="EC" id="1.1.1.232"/>
    </reaction>
    <physiologicalReaction direction="left-to-right" evidence="20">
        <dbReference type="Rhea" id="RHEA:23261"/>
    </physiologicalReaction>
</comment>
<dbReference type="PANTHER" id="PTHR44229">
    <property type="entry name" value="15-HYDROXYPROSTAGLANDIN DEHYDROGENASE [NAD(+)]"/>
    <property type="match status" value="1"/>
</dbReference>
<evidence type="ECO:0000256" key="8">
    <source>
        <dbReference type="ARBA" id="ARBA00045705"/>
    </source>
</evidence>
<organism evidence="22 23">
    <name type="scientific">Saccoglossus kowalevskii</name>
    <name type="common">Acorn worm</name>
    <dbReference type="NCBI Taxonomy" id="10224"/>
    <lineage>
        <taxon>Eukaryota</taxon>
        <taxon>Metazoa</taxon>
        <taxon>Hemichordata</taxon>
        <taxon>Enteropneusta</taxon>
        <taxon>Harrimaniidae</taxon>
        <taxon>Saccoglossus</taxon>
    </lineage>
</organism>
<comment type="catalytic activity">
    <reaction evidence="12">
        <text>15-oxo-(5S,6R)-dihydroxy-(7E,9E,11Z)-eicosatrienoate + NADH + H(+) = (5S,6R,15S)-trihydroxy-(7E,9E,11Z)-eicosatrienoate + NAD(+)</text>
        <dbReference type="Rhea" id="RHEA:41596"/>
        <dbReference type="ChEBI" id="CHEBI:15378"/>
        <dbReference type="ChEBI" id="CHEBI:57540"/>
        <dbReference type="ChEBI" id="CHEBI:57945"/>
        <dbReference type="ChEBI" id="CHEBI:78325"/>
        <dbReference type="ChEBI" id="CHEBI:78329"/>
    </reaction>
    <physiologicalReaction direction="left-to-right" evidence="12">
        <dbReference type="Rhea" id="RHEA:41597"/>
    </physiologicalReaction>
</comment>
<dbReference type="Proteomes" id="UP000694865">
    <property type="component" value="Unplaced"/>
</dbReference>
<evidence type="ECO:0000256" key="6">
    <source>
        <dbReference type="ARBA" id="ARBA00041812"/>
    </source>
</evidence>
<evidence type="ECO:0000256" key="9">
    <source>
        <dbReference type="ARBA" id="ARBA00047325"/>
    </source>
</evidence>
<accession>A0ABM0M527</accession>
<dbReference type="InterPro" id="IPR036291">
    <property type="entry name" value="NAD(P)-bd_dom_sf"/>
</dbReference>
<sequence length="164" mass="17874">MDIEGKVALITGGAGGLGKCVGELLLSRAAQGVVFIDKDEDMGKVTEDYLKKTYGESKVVFVHGDVTVKLNLKCAYEMTKSKFGRLDIVCNNAGIFNELEMEKMFAVNIMALITSTYMAVEYMGKQHGGQGGVIINVSSNLGKYALMSLFLRILINTLFKIIAM</sequence>
<name>A0ABM0M527_SACKO</name>
<evidence type="ECO:0000256" key="15">
    <source>
        <dbReference type="ARBA" id="ARBA00048393"/>
    </source>
</evidence>
<comment type="catalytic activity">
    <reaction evidence="17">
        <text>prostaglandin A1 + NAD(+) = 15-oxo-prostaglandin A1 + NADH + H(+)</text>
        <dbReference type="Rhea" id="RHEA:41263"/>
        <dbReference type="ChEBI" id="CHEBI:15378"/>
        <dbReference type="ChEBI" id="CHEBI:57398"/>
        <dbReference type="ChEBI" id="CHEBI:57540"/>
        <dbReference type="ChEBI" id="CHEBI:57945"/>
        <dbReference type="ChEBI" id="CHEBI:85072"/>
    </reaction>
    <physiologicalReaction direction="left-to-right" evidence="17">
        <dbReference type="Rhea" id="RHEA:41264"/>
    </physiologicalReaction>
</comment>
<evidence type="ECO:0000256" key="20">
    <source>
        <dbReference type="ARBA" id="ARBA00049151"/>
    </source>
</evidence>
<comment type="catalytic activity">
    <reaction evidence="9">
        <text>prostaglandin E1 + NAD(+) = 15-oxoprostaglandin E1 + NADH + H(+)</text>
        <dbReference type="Rhea" id="RHEA:16477"/>
        <dbReference type="ChEBI" id="CHEBI:15378"/>
        <dbReference type="ChEBI" id="CHEBI:57397"/>
        <dbReference type="ChEBI" id="CHEBI:57401"/>
        <dbReference type="ChEBI" id="CHEBI:57540"/>
        <dbReference type="ChEBI" id="CHEBI:57945"/>
    </reaction>
    <physiologicalReaction direction="left-to-right" evidence="9">
        <dbReference type="Rhea" id="RHEA:16478"/>
    </physiologicalReaction>
</comment>
<comment type="catalytic activity">
    <reaction evidence="18">
        <text>prostaglandin E2 + NAD(+) = 15-oxoprostaglandin E2 + NADH + H(+)</text>
        <dbReference type="Rhea" id="RHEA:11876"/>
        <dbReference type="ChEBI" id="CHEBI:15378"/>
        <dbReference type="ChEBI" id="CHEBI:57400"/>
        <dbReference type="ChEBI" id="CHEBI:57540"/>
        <dbReference type="ChEBI" id="CHEBI:57945"/>
        <dbReference type="ChEBI" id="CHEBI:606564"/>
        <dbReference type="EC" id="1.1.1.141"/>
    </reaction>
    <physiologicalReaction direction="left-to-right" evidence="18">
        <dbReference type="Rhea" id="RHEA:11877"/>
    </physiologicalReaction>
</comment>
<keyword evidence="22" id="KW-1185">Reference proteome</keyword>
<evidence type="ECO:0000256" key="13">
    <source>
        <dbReference type="ARBA" id="ARBA00048144"/>
    </source>
</evidence>
<comment type="similarity">
    <text evidence="1">Belongs to the short-chain dehydrogenases/reductases (SDR) family.</text>
</comment>
<gene>
    <name evidence="23" type="primary">LOC102802472</name>
</gene>
<dbReference type="Pfam" id="PF00106">
    <property type="entry name" value="adh_short"/>
    <property type="match status" value="1"/>
</dbReference>
<comment type="catalytic activity">
    <reaction evidence="21">
        <text>resolvin E1 + NAD(+) = 18-oxo-resolvin E1 + NADH + H(+)</text>
        <dbReference type="Rhea" id="RHEA:49244"/>
        <dbReference type="ChEBI" id="CHEBI:15378"/>
        <dbReference type="ChEBI" id="CHEBI:57540"/>
        <dbReference type="ChEBI" id="CHEBI:57945"/>
        <dbReference type="ChEBI" id="CHEBI:91000"/>
        <dbReference type="ChEBI" id="CHEBI:91001"/>
    </reaction>
    <physiologicalReaction direction="left-to-right" evidence="21">
        <dbReference type="Rhea" id="RHEA:49245"/>
    </physiologicalReaction>
</comment>
<comment type="catalytic activity">
    <reaction evidence="11">
        <text>14-hydroxy-(4Z,7Z,10Z,12E,16Z,19Z)-docosahexaenoate + NAD(+) = 14-oxo-(4Z,7Z,10Z,12E,16Z,19Z)-docosahexaenoate + NADH + H(+)</text>
        <dbReference type="Rhea" id="RHEA:48952"/>
        <dbReference type="ChEBI" id="CHEBI:15378"/>
        <dbReference type="ChEBI" id="CHEBI:57540"/>
        <dbReference type="ChEBI" id="CHEBI:57945"/>
        <dbReference type="ChEBI" id="CHEBI:90866"/>
        <dbReference type="ChEBI" id="CHEBI:90867"/>
    </reaction>
    <physiologicalReaction direction="left-to-right" evidence="11">
        <dbReference type="Rhea" id="RHEA:48953"/>
    </physiologicalReaction>
</comment>
<evidence type="ECO:0000256" key="3">
    <source>
        <dbReference type="ARBA" id="ARBA00038968"/>
    </source>
</evidence>
<comment type="catalytic activity">
    <reaction evidence="16">
        <text>lipoxin A4 + NAD(+) = 15-oxo-(5S,6R)-dihydroxy-(7E,9E,11Z,13E)-eicosatetraenoate + NADH + H(+)</text>
        <dbReference type="Rhea" id="RHEA:41572"/>
        <dbReference type="ChEBI" id="CHEBI:15378"/>
        <dbReference type="ChEBI" id="CHEBI:57540"/>
        <dbReference type="ChEBI" id="CHEBI:57945"/>
        <dbReference type="ChEBI" id="CHEBI:67026"/>
        <dbReference type="ChEBI" id="CHEBI:78311"/>
    </reaction>
    <physiologicalReaction direction="left-to-right" evidence="16">
        <dbReference type="Rhea" id="RHEA:41573"/>
    </physiologicalReaction>
</comment>
<evidence type="ECO:0000256" key="19">
    <source>
        <dbReference type="ARBA" id="ARBA00048921"/>
    </source>
</evidence>
<dbReference type="RefSeq" id="XP_006815118.1">
    <property type="nucleotide sequence ID" value="XM_006815055.1"/>
</dbReference>
<comment type="catalytic activity">
    <reaction evidence="14">
        <text>resolvin D1 + NAD(+) = 17-oxoresolvin D1 + NADH + H(+)</text>
        <dbReference type="Rhea" id="RHEA:50128"/>
        <dbReference type="ChEBI" id="CHEBI:15378"/>
        <dbReference type="ChEBI" id="CHEBI:57540"/>
        <dbReference type="ChEBI" id="CHEBI:57945"/>
        <dbReference type="ChEBI" id="CHEBI:132079"/>
        <dbReference type="ChEBI" id="CHEBI:132081"/>
    </reaction>
    <physiologicalReaction direction="left-to-right" evidence="14">
        <dbReference type="Rhea" id="RHEA:50129"/>
    </physiologicalReaction>
</comment>
<evidence type="ECO:0000256" key="18">
    <source>
        <dbReference type="ARBA" id="ARBA00048739"/>
    </source>
</evidence>
<evidence type="ECO:0000256" key="10">
    <source>
        <dbReference type="ARBA" id="ARBA00047672"/>
    </source>
</evidence>
<comment type="catalytic activity">
    <reaction evidence="19">
        <text>resolvin D2 + NAD(+) = 16-oxoresolvin D2 + NADH + H(+)</text>
        <dbReference type="Rhea" id="RHEA:53588"/>
        <dbReference type="ChEBI" id="CHEBI:15378"/>
        <dbReference type="ChEBI" id="CHEBI:57540"/>
        <dbReference type="ChEBI" id="CHEBI:57945"/>
        <dbReference type="ChEBI" id="CHEBI:133367"/>
        <dbReference type="ChEBI" id="CHEBI:137498"/>
    </reaction>
    <physiologicalReaction direction="left-to-right" evidence="19">
        <dbReference type="Rhea" id="RHEA:53589"/>
    </physiologicalReaction>
</comment>
<evidence type="ECO:0000256" key="21">
    <source>
        <dbReference type="ARBA" id="ARBA00049188"/>
    </source>
</evidence>
<dbReference type="PANTHER" id="PTHR44229:SF4">
    <property type="entry name" value="15-HYDROXYPROSTAGLANDIN DEHYDROGENASE [NAD(+)]"/>
    <property type="match status" value="1"/>
</dbReference>